<dbReference type="EMBL" id="JAFVMF010000010">
    <property type="protein sequence ID" value="MBO1360191.1"/>
    <property type="molecule type" value="Genomic_DNA"/>
</dbReference>
<evidence type="ECO:0000313" key="3">
    <source>
        <dbReference type="Proteomes" id="UP000664771"/>
    </source>
</evidence>
<sequence>MNNENEALWTKSFVITIIHVAIIGFLFLLTLDIHDILSKYRFDYRNIAIAQFGIMFVLGVDAMYLVAARQNDPKV</sequence>
<feature type="transmembrane region" description="Helical" evidence="1">
    <location>
        <begin position="46"/>
        <end position="67"/>
    </location>
</feature>
<keyword evidence="3" id="KW-1185">Reference proteome</keyword>
<name>A0ABS3LW92_9PROT</name>
<proteinExistence type="predicted"/>
<dbReference type="RefSeq" id="WP_207881483.1">
    <property type="nucleotide sequence ID" value="NZ_JAFVMF010000010.1"/>
</dbReference>
<gene>
    <name evidence="2" type="ORF">J2D73_10310</name>
</gene>
<reference evidence="2 3" key="1">
    <citation type="submission" date="2021-03" db="EMBL/GenBank/DDBJ databases">
        <title>The complete genome sequence of Acetobacter sacchari TBRC 11175.</title>
        <authorList>
            <person name="Charoenyingcharoen P."/>
            <person name="Yukphan P."/>
        </authorList>
    </citation>
    <scope>NUCLEOTIDE SEQUENCE [LARGE SCALE GENOMIC DNA]</scope>
    <source>
        <strain evidence="2 3">TBRC 11175</strain>
    </source>
</reference>
<evidence type="ECO:0000256" key="1">
    <source>
        <dbReference type="SAM" id="Phobius"/>
    </source>
</evidence>
<evidence type="ECO:0000313" key="2">
    <source>
        <dbReference type="EMBL" id="MBO1360191.1"/>
    </source>
</evidence>
<keyword evidence="1" id="KW-1133">Transmembrane helix</keyword>
<feature type="transmembrane region" description="Helical" evidence="1">
    <location>
        <begin position="12"/>
        <end position="34"/>
    </location>
</feature>
<dbReference type="Proteomes" id="UP000664771">
    <property type="component" value="Unassembled WGS sequence"/>
</dbReference>
<keyword evidence="1" id="KW-0472">Membrane</keyword>
<organism evidence="2 3">
    <name type="scientific">Acetobacter sacchari</name>
    <dbReference type="NCBI Taxonomy" id="2661687"/>
    <lineage>
        <taxon>Bacteria</taxon>
        <taxon>Pseudomonadati</taxon>
        <taxon>Pseudomonadota</taxon>
        <taxon>Alphaproteobacteria</taxon>
        <taxon>Acetobacterales</taxon>
        <taxon>Acetobacteraceae</taxon>
        <taxon>Acetobacter</taxon>
    </lineage>
</organism>
<comment type="caution">
    <text evidence="2">The sequence shown here is derived from an EMBL/GenBank/DDBJ whole genome shotgun (WGS) entry which is preliminary data.</text>
</comment>
<protein>
    <submittedName>
        <fullName evidence="2">Uncharacterized protein</fullName>
    </submittedName>
</protein>
<keyword evidence="1" id="KW-0812">Transmembrane</keyword>
<accession>A0ABS3LW92</accession>